<feature type="transmembrane region" description="Helical" evidence="6">
    <location>
        <begin position="112"/>
        <end position="134"/>
    </location>
</feature>
<evidence type="ECO:0000313" key="8">
    <source>
        <dbReference type="EMBL" id="PLC44213.1"/>
    </source>
</evidence>
<feature type="transmembrane region" description="Helical" evidence="6">
    <location>
        <begin position="233"/>
        <end position="254"/>
    </location>
</feature>
<evidence type="ECO:0000313" key="9">
    <source>
        <dbReference type="Proteomes" id="UP000234456"/>
    </source>
</evidence>
<keyword evidence="4 6" id="KW-1133">Transmembrane helix</keyword>
<dbReference type="PANTHER" id="PTHR42920:SF11">
    <property type="entry name" value="INNER MEMBRANE PROTEIN YTFF"/>
    <property type="match status" value="1"/>
</dbReference>
<gene>
    <name evidence="8" type="ORF">C0Q88_05825</name>
</gene>
<dbReference type="InterPro" id="IPR037185">
    <property type="entry name" value="EmrE-like"/>
</dbReference>
<keyword evidence="5 6" id="KW-0472">Membrane</keyword>
<dbReference type="Gene3D" id="1.10.3730.20">
    <property type="match status" value="1"/>
</dbReference>
<comment type="subcellular location">
    <subcellularLocation>
        <location evidence="1">Cell membrane</location>
        <topology evidence="1">Multi-pass membrane protein</topology>
    </subcellularLocation>
</comment>
<accession>A0A2N4TWZ3</accession>
<dbReference type="OrthoDB" id="9001754at2"/>
<feature type="transmembrane region" description="Helical" evidence="6">
    <location>
        <begin position="53"/>
        <end position="74"/>
    </location>
</feature>
<organism evidence="8 9">
    <name type="scientific">Ralstonia pickettii</name>
    <name type="common">Burkholderia pickettii</name>
    <dbReference type="NCBI Taxonomy" id="329"/>
    <lineage>
        <taxon>Bacteria</taxon>
        <taxon>Pseudomonadati</taxon>
        <taxon>Pseudomonadota</taxon>
        <taxon>Betaproteobacteria</taxon>
        <taxon>Burkholderiales</taxon>
        <taxon>Burkholderiaceae</taxon>
        <taxon>Ralstonia</taxon>
    </lineage>
</organism>
<reference evidence="8 9" key="1">
    <citation type="submission" date="2017-12" db="EMBL/GenBank/DDBJ databases">
        <title>Draft genome sequence of Ralstonia pickettii 52.</title>
        <authorList>
            <person name="Zheng B."/>
        </authorList>
    </citation>
    <scope>NUCLEOTIDE SEQUENCE [LARGE SCALE GENOMIC DNA]</scope>
    <source>
        <strain evidence="8 9">52</strain>
    </source>
</reference>
<feature type="transmembrane region" description="Helical" evidence="6">
    <location>
        <begin position="289"/>
        <end position="306"/>
    </location>
</feature>
<dbReference type="Pfam" id="PF00892">
    <property type="entry name" value="EamA"/>
    <property type="match status" value="2"/>
</dbReference>
<feature type="transmembrane region" description="Helical" evidence="6">
    <location>
        <begin position="266"/>
        <end position="283"/>
    </location>
</feature>
<feature type="domain" description="EamA" evidence="7">
    <location>
        <begin position="25"/>
        <end position="158"/>
    </location>
</feature>
<name>A0A2N4TWZ3_RALPI</name>
<dbReference type="SUPFAM" id="SSF103481">
    <property type="entry name" value="Multidrug resistance efflux transporter EmrE"/>
    <property type="match status" value="2"/>
</dbReference>
<evidence type="ECO:0000256" key="6">
    <source>
        <dbReference type="SAM" id="Phobius"/>
    </source>
</evidence>
<sequence>MRGSTLTVGVGAQARRNAFQANPLIGYAAMVLTVLIWAGFALSIRAIGASPLAPADVALIRFGLPTLLLLPFLPSRWPMLRRVKPLSALMVLVGGGVPFFFMASAGGKVTSAAHVAALIAGTTPLSVALIAYVVDRQRIAAARGRAIAIILAGVLLLLVSQSHVPHGGFVAGAGLLLLASLLWGSYTLGLRRAGLDAIGCALLLSVPSFLLTALLVGLGVVDSHAGHFTMANAMPFLLAQGLGVGVISSLSYALAIRHLDTPRCSAIGSLAPALACLGAVPLLGESLTLTVACGIAVITAGVILANRA</sequence>
<feature type="transmembrane region" description="Helical" evidence="6">
    <location>
        <begin position="200"/>
        <end position="221"/>
    </location>
</feature>
<keyword evidence="2" id="KW-1003">Cell membrane</keyword>
<dbReference type="GO" id="GO:0005886">
    <property type="term" value="C:plasma membrane"/>
    <property type="evidence" value="ECO:0007669"/>
    <property type="project" value="UniProtKB-SubCell"/>
</dbReference>
<dbReference type="InterPro" id="IPR000620">
    <property type="entry name" value="EamA_dom"/>
</dbReference>
<protein>
    <submittedName>
        <fullName evidence="8">EamA/RhaT family transporter</fullName>
    </submittedName>
</protein>
<keyword evidence="3 6" id="KW-0812">Transmembrane</keyword>
<feature type="transmembrane region" description="Helical" evidence="6">
    <location>
        <begin position="86"/>
        <end position="106"/>
    </location>
</feature>
<evidence type="ECO:0000256" key="5">
    <source>
        <dbReference type="ARBA" id="ARBA00023136"/>
    </source>
</evidence>
<evidence type="ECO:0000256" key="2">
    <source>
        <dbReference type="ARBA" id="ARBA00022475"/>
    </source>
</evidence>
<evidence type="ECO:0000256" key="3">
    <source>
        <dbReference type="ARBA" id="ARBA00022692"/>
    </source>
</evidence>
<dbReference type="EMBL" id="PKQE01000001">
    <property type="protein sequence ID" value="PLC44213.1"/>
    <property type="molecule type" value="Genomic_DNA"/>
</dbReference>
<evidence type="ECO:0000259" key="7">
    <source>
        <dbReference type="Pfam" id="PF00892"/>
    </source>
</evidence>
<dbReference type="RefSeq" id="WP_102064694.1">
    <property type="nucleotide sequence ID" value="NZ_PKQE01000001.1"/>
</dbReference>
<feature type="domain" description="EamA" evidence="7">
    <location>
        <begin position="172"/>
        <end position="306"/>
    </location>
</feature>
<dbReference type="AlphaFoldDB" id="A0A2N4TWZ3"/>
<dbReference type="PANTHER" id="PTHR42920">
    <property type="entry name" value="OS03G0707200 PROTEIN-RELATED"/>
    <property type="match status" value="1"/>
</dbReference>
<feature type="transmembrane region" description="Helical" evidence="6">
    <location>
        <begin position="169"/>
        <end position="188"/>
    </location>
</feature>
<evidence type="ECO:0000256" key="4">
    <source>
        <dbReference type="ARBA" id="ARBA00022989"/>
    </source>
</evidence>
<feature type="transmembrane region" description="Helical" evidence="6">
    <location>
        <begin position="24"/>
        <end position="47"/>
    </location>
</feature>
<comment type="caution">
    <text evidence="8">The sequence shown here is derived from an EMBL/GenBank/DDBJ whole genome shotgun (WGS) entry which is preliminary data.</text>
</comment>
<dbReference type="Proteomes" id="UP000234456">
    <property type="component" value="Unassembled WGS sequence"/>
</dbReference>
<feature type="transmembrane region" description="Helical" evidence="6">
    <location>
        <begin position="146"/>
        <end position="163"/>
    </location>
</feature>
<dbReference type="InterPro" id="IPR051258">
    <property type="entry name" value="Diverse_Substrate_Transporter"/>
</dbReference>
<proteinExistence type="predicted"/>
<evidence type="ECO:0000256" key="1">
    <source>
        <dbReference type="ARBA" id="ARBA00004651"/>
    </source>
</evidence>